<organism evidence="1">
    <name type="scientific">Anguilla anguilla</name>
    <name type="common">European freshwater eel</name>
    <name type="synonym">Muraena anguilla</name>
    <dbReference type="NCBI Taxonomy" id="7936"/>
    <lineage>
        <taxon>Eukaryota</taxon>
        <taxon>Metazoa</taxon>
        <taxon>Chordata</taxon>
        <taxon>Craniata</taxon>
        <taxon>Vertebrata</taxon>
        <taxon>Euteleostomi</taxon>
        <taxon>Actinopterygii</taxon>
        <taxon>Neopterygii</taxon>
        <taxon>Teleostei</taxon>
        <taxon>Anguilliformes</taxon>
        <taxon>Anguillidae</taxon>
        <taxon>Anguilla</taxon>
    </lineage>
</organism>
<dbReference type="EMBL" id="GBXM01044474">
    <property type="protein sequence ID" value="JAH64103.1"/>
    <property type="molecule type" value="Transcribed_RNA"/>
</dbReference>
<reference evidence="1" key="2">
    <citation type="journal article" date="2015" name="Fish Shellfish Immunol.">
        <title>Early steps in the European eel (Anguilla anguilla)-Vibrio vulnificus interaction in the gills: Role of the RtxA13 toxin.</title>
        <authorList>
            <person name="Callol A."/>
            <person name="Pajuelo D."/>
            <person name="Ebbesson L."/>
            <person name="Teles M."/>
            <person name="MacKenzie S."/>
            <person name="Amaro C."/>
        </authorList>
    </citation>
    <scope>NUCLEOTIDE SEQUENCE</scope>
</reference>
<accession>A0A0E9UGJ8</accession>
<name>A0A0E9UGJ8_ANGAN</name>
<protein>
    <submittedName>
        <fullName evidence="1">Uncharacterized protein</fullName>
    </submittedName>
</protein>
<evidence type="ECO:0000313" key="1">
    <source>
        <dbReference type="EMBL" id="JAH64103.1"/>
    </source>
</evidence>
<reference evidence="1" key="1">
    <citation type="submission" date="2014-11" db="EMBL/GenBank/DDBJ databases">
        <authorList>
            <person name="Amaro Gonzalez C."/>
        </authorList>
    </citation>
    <scope>NUCLEOTIDE SEQUENCE</scope>
</reference>
<sequence>MRFFQAYKRLMVQYCLVKKIAGEGPRDLSLI</sequence>
<dbReference type="AlphaFoldDB" id="A0A0E9UGJ8"/>
<proteinExistence type="predicted"/>